<dbReference type="EMBL" id="UFQT01000013">
    <property type="protein sequence ID" value="SSX17647.1"/>
    <property type="molecule type" value="Genomic_DNA"/>
</dbReference>
<dbReference type="GO" id="GO:0032502">
    <property type="term" value="P:developmental process"/>
    <property type="evidence" value="ECO:0007669"/>
    <property type="project" value="TreeGrafter"/>
</dbReference>
<comment type="subcellular location">
    <subcellularLocation>
        <location evidence="1">Nucleus</location>
    </subcellularLocation>
</comment>
<dbReference type="InterPro" id="IPR011598">
    <property type="entry name" value="bHLH_dom"/>
</dbReference>
<evidence type="ECO:0000256" key="5">
    <source>
        <dbReference type="ARBA" id="ARBA00023242"/>
    </source>
</evidence>
<organism evidence="7">
    <name type="scientific">Culicoides sonorensis</name>
    <name type="common">Biting midge</name>
    <dbReference type="NCBI Taxonomy" id="179676"/>
    <lineage>
        <taxon>Eukaryota</taxon>
        <taxon>Metazoa</taxon>
        <taxon>Ecdysozoa</taxon>
        <taxon>Arthropoda</taxon>
        <taxon>Hexapoda</taxon>
        <taxon>Insecta</taxon>
        <taxon>Pterygota</taxon>
        <taxon>Neoptera</taxon>
        <taxon>Endopterygota</taxon>
        <taxon>Diptera</taxon>
        <taxon>Nematocera</taxon>
        <taxon>Chironomoidea</taxon>
        <taxon>Ceratopogonidae</taxon>
        <taxon>Ceratopogoninae</taxon>
        <taxon>Culicoides</taxon>
        <taxon>Monoculicoides</taxon>
    </lineage>
</organism>
<evidence type="ECO:0000259" key="6">
    <source>
        <dbReference type="PROSITE" id="PS50888"/>
    </source>
</evidence>
<evidence type="ECO:0000256" key="2">
    <source>
        <dbReference type="ARBA" id="ARBA00023015"/>
    </source>
</evidence>
<dbReference type="FunFam" id="4.10.280.10:FF:000010">
    <property type="entry name" value="Scleraxis bHLH transcription factor"/>
    <property type="match status" value="1"/>
</dbReference>
<dbReference type="AlphaFoldDB" id="A0A336LMQ8"/>
<feature type="domain" description="BHLH" evidence="6">
    <location>
        <begin position="134"/>
        <end position="186"/>
    </location>
</feature>
<dbReference type="Pfam" id="PF00010">
    <property type="entry name" value="HLH"/>
    <property type="match status" value="1"/>
</dbReference>
<dbReference type="PANTHER" id="PTHR23349">
    <property type="entry name" value="BASIC HELIX-LOOP-HELIX TRANSCRIPTION FACTOR, TWIST"/>
    <property type="match status" value="1"/>
</dbReference>
<dbReference type="SUPFAM" id="SSF47459">
    <property type="entry name" value="HLH, helix-loop-helix DNA-binding domain"/>
    <property type="match status" value="1"/>
</dbReference>
<accession>A0A336LMQ8</accession>
<dbReference type="VEuPathDB" id="VectorBase:CSON002399"/>
<dbReference type="PANTHER" id="PTHR23349:SF68">
    <property type="entry name" value="FI14601P"/>
    <property type="match status" value="1"/>
</dbReference>
<protein>
    <submittedName>
        <fullName evidence="7">CSON002399 protein</fullName>
    </submittedName>
</protein>
<dbReference type="SMART" id="SM00353">
    <property type="entry name" value="HLH"/>
    <property type="match status" value="1"/>
</dbReference>
<keyword evidence="5" id="KW-0539">Nucleus</keyword>
<gene>
    <name evidence="7" type="primary">CSON002399</name>
</gene>
<dbReference type="CDD" id="cd11466">
    <property type="entry name" value="bHLH_TS_HAND"/>
    <property type="match status" value="1"/>
</dbReference>
<evidence type="ECO:0000256" key="4">
    <source>
        <dbReference type="ARBA" id="ARBA00023163"/>
    </source>
</evidence>
<keyword evidence="3" id="KW-0238">DNA-binding</keyword>
<dbReference type="GO" id="GO:0000981">
    <property type="term" value="F:DNA-binding transcription factor activity, RNA polymerase II-specific"/>
    <property type="evidence" value="ECO:0007669"/>
    <property type="project" value="TreeGrafter"/>
</dbReference>
<dbReference type="Gene3D" id="4.10.280.10">
    <property type="entry name" value="Helix-loop-helix DNA-binding domain"/>
    <property type="match status" value="1"/>
</dbReference>
<dbReference type="GO" id="GO:0046983">
    <property type="term" value="F:protein dimerization activity"/>
    <property type="evidence" value="ECO:0007669"/>
    <property type="project" value="InterPro"/>
</dbReference>
<proteinExistence type="predicted"/>
<dbReference type="InterPro" id="IPR050283">
    <property type="entry name" value="E-box_TF_Regulators"/>
</dbReference>
<dbReference type="PROSITE" id="PS50888">
    <property type="entry name" value="BHLH"/>
    <property type="match status" value="1"/>
</dbReference>
<evidence type="ECO:0000256" key="3">
    <source>
        <dbReference type="ARBA" id="ARBA00023125"/>
    </source>
</evidence>
<keyword evidence="2" id="KW-0805">Transcription regulation</keyword>
<sequence>MFVCNSNMPAQKYSLSHESEMYHSDAYYPSNNNYVQYTQLYPADSQNNLGHHIVQDETYIDSAYSTNDSPSHYGQNFSPINSQHGASCSPSYYSTHYCTPEEFEKNNYFKEEGYQTQSRTITKSDGTTVVKVVKKRNTANKKERRRTQSINSAYLSLRERIPNVPDDTKLSKIKTLRLAHTYIVYLVDVLQGNQDPSVDFRPELVPSSRKINAEKRAMMKNEIQSFSMQQERKKGKGRTGWPHNVWSEGLKQTGVKKKYCIIYNLSLLNRSKY</sequence>
<reference evidence="7" key="1">
    <citation type="submission" date="2018-07" db="EMBL/GenBank/DDBJ databases">
        <authorList>
            <person name="Quirk P.G."/>
            <person name="Krulwich T.A."/>
        </authorList>
    </citation>
    <scope>NUCLEOTIDE SEQUENCE</scope>
</reference>
<keyword evidence="4" id="KW-0804">Transcription</keyword>
<dbReference type="GO" id="GO:0000977">
    <property type="term" value="F:RNA polymerase II transcription regulatory region sequence-specific DNA binding"/>
    <property type="evidence" value="ECO:0007669"/>
    <property type="project" value="TreeGrafter"/>
</dbReference>
<evidence type="ECO:0000313" key="7">
    <source>
        <dbReference type="EMBL" id="SSX17647.1"/>
    </source>
</evidence>
<dbReference type="GO" id="GO:0005634">
    <property type="term" value="C:nucleus"/>
    <property type="evidence" value="ECO:0007669"/>
    <property type="project" value="UniProtKB-SubCell"/>
</dbReference>
<evidence type="ECO:0000256" key="1">
    <source>
        <dbReference type="ARBA" id="ARBA00004123"/>
    </source>
</evidence>
<dbReference type="InterPro" id="IPR036638">
    <property type="entry name" value="HLH_DNA-bd_sf"/>
</dbReference>
<name>A0A336LMQ8_CULSO</name>